<evidence type="ECO:0000313" key="2">
    <source>
        <dbReference type="Proteomes" id="UP000280444"/>
    </source>
</evidence>
<dbReference type="InterPro" id="IPR013382">
    <property type="entry name" value="CRISPR-assoc_prot_Cse2"/>
</dbReference>
<gene>
    <name evidence="1" type="primary">casB</name>
    <name evidence="1" type="ORF">EII11_09515</name>
</gene>
<comment type="caution">
    <text evidence="1">The sequence shown here is derived from an EMBL/GenBank/DDBJ whole genome shotgun (WGS) entry which is preliminary data.</text>
</comment>
<dbReference type="Gene3D" id="1.10.520.40">
    <property type="entry name" value="CRISPR-associated protein Cse2"/>
    <property type="match status" value="1"/>
</dbReference>
<dbReference type="Proteomes" id="UP000280444">
    <property type="component" value="Unassembled WGS sequence"/>
</dbReference>
<protein>
    <submittedName>
        <fullName evidence="1">Type I-E CRISPR-associated protein Cse2/CasB</fullName>
    </submittedName>
</protein>
<dbReference type="InterPro" id="IPR038287">
    <property type="entry name" value="Cse2_sf"/>
</dbReference>
<accession>A0A3P1SBK7</accession>
<sequence>MADEQQIHGTLSSGQRSLRLGHLVVRRIRELHEAKAANSSAAKGRLAALRKAVYSAPGTLPELWELCTVPDELQPAFVGDEPTTAERSVHTALSLYARHEQSNRGECMHKEGIPFAQAAFVLAHASGAEETAGVRSRLNAAATAVSYEEFVRHIAGLISMLRGANIRFDYADLTRDLYQFHSPSGREAVRRRWARAYRPLPKAQETNSTTDTTQGA</sequence>
<dbReference type="NCBIfam" id="TIGR02548">
    <property type="entry name" value="casB_cse2"/>
    <property type="match status" value="1"/>
</dbReference>
<dbReference type="Pfam" id="PF09485">
    <property type="entry name" value="CRISPR_Cse2"/>
    <property type="match status" value="1"/>
</dbReference>
<organism evidence="1 2">
    <name type="scientific">Schaalia canis</name>
    <dbReference type="NCBI Taxonomy" id="100469"/>
    <lineage>
        <taxon>Bacteria</taxon>
        <taxon>Bacillati</taxon>
        <taxon>Actinomycetota</taxon>
        <taxon>Actinomycetes</taxon>
        <taxon>Actinomycetales</taxon>
        <taxon>Actinomycetaceae</taxon>
        <taxon>Schaalia</taxon>
    </lineage>
</organism>
<reference evidence="1 2" key="1">
    <citation type="submission" date="2018-11" db="EMBL/GenBank/DDBJ databases">
        <title>Genomes From Bacteria Associated with the Canine Oral Cavity: a Test Case for Automated Genome-Based Taxonomic Assignment.</title>
        <authorList>
            <person name="Coil D.A."/>
            <person name="Jospin G."/>
            <person name="Darling A.E."/>
            <person name="Wallis C."/>
            <person name="Davis I.J."/>
            <person name="Harris S."/>
            <person name="Eisen J.A."/>
            <person name="Holcombe L.J."/>
            <person name="O'Flynn C."/>
        </authorList>
    </citation>
    <scope>NUCLEOTIDE SEQUENCE [LARGE SCALE GENOMIC DNA]</scope>
    <source>
        <strain evidence="1 2">OH770</strain>
    </source>
</reference>
<dbReference type="CDD" id="cd09731">
    <property type="entry name" value="Cse2_I-E"/>
    <property type="match status" value="1"/>
</dbReference>
<keyword evidence="2" id="KW-1185">Reference proteome</keyword>
<dbReference type="AlphaFoldDB" id="A0A3P1SBK7"/>
<name>A0A3P1SBK7_9ACTO</name>
<evidence type="ECO:0000313" key="1">
    <source>
        <dbReference type="EMBL" id="RRC94653.1"/>
    </source>
</evidence>
<proteinExistence type="predicted"/>
<dbReference type="OrthoDB" id="4808431at2"/>
<dbReference type="EMBL" id="RQZF01000012">
    <property type="protein sequence ID" value="RRC94653.1"/>
    <property type="molecule type" value="Genomic_DNA"/>
</dbReference>
<dbReference type="RefSeq" id="WP_124872073.1">
    <property type="nucleotide sequence ID" value="NZ_RQZF01000012.1"/>
</dbReference>